<evidence type="ECO:0000313" key="1">
    <source>
        <dbReference type="EMBL" id="KGN98063.1"/>
    </source>
</evidence>
<reference evidence="1 2" key="1">
    <citation type="submission" date="2014-08" db="EMBL/GenBank/DDBJ databases">
        <title>Porphyromonas gingivicanis strain:COT-022_OH1391 Genome sequencing.</title>
        <authorList>
            <person name="Wallis C."/>
            <person name="Deusch O."/>
            <person name="O'Flynn C."/>
            <person name="Davis I."/>
            <person name="Jospin G."/>
            <person name="Darling A.E."/>
            <person name="Coil D.A."/>
            <person name="Alexiev A."/>
            <person name="Horsfall A."/>
            <person name="Kirkwood N."/>
            <person name="Harris S."/>
            <person name="Eisen J.A."/>
        </authorList>
    </citation>
    <scope>NUCLEOTIDE SEQUENCE [LARGE SCALE GENOMIC DNA]</scope>
    <source>
        <strain evidence="2">COT-022 OH1391</strain>
    </source>
</reference>
<sequence length="269" mass="31378">MANNGMQENFLEELLEGIQDAAIFQIDAYVPLAIQQEYFNLSRTMIAAPNSKLSEEEVSDIEQTLYLKSIPEEVHKIQLVKLAISNKITAYRIIQDFLQIARPSMYYWTLLSEFQARIHLHSSLAEQERAFIFTTGLGGRKGLLRIMALAHTPQWTPLEKYQIDMVQEEFPIAVKKLQGEVEEILVGENYFRFQFLLPIGIEPRRFYTDFASFCNEFGNFLDMKELLLTNERPISENDIHELCRKYKIRQQELEEKSKETPLEESSLQV</sequence>
<protein>
    <submittedName>
        <fullName evidence="1">Uncharacterized protein</fullName>
    </submittedName>
</protein>
<evidence type="ECO:0000313" key="2">
    <source>
        <dbReference type="Proteomes" id="UP000030134"/>
    </source>
</evidence>
<comment type="caution">
    <text evidence="1">The sequence shown here is derived from an EMBL/GenBank/DDBJ whole genome shotgun (WGS) entry which is preliminary data.</text>
</comment>
<accession>A0A0A2G453</accession>
<dbReference type="AlphaFoldDB" id="A0A0A2G453"/>
<proteinExistence type="predicted"/>
<organism evidence="1 2">
    <name type="scientific">Porphyromonas gingivicanis</name>
    <dbReference type="NCBI Taxonomy" id="266762"/>
    <lineage>
        <taxon>Bacteria</taxon>
        <taxon>Pseudomonadati</taxon>
        <taxon>Bacteroidota</taxon>
        <taxon>Bacteroidia</taxon>
        <taxon>Bacteroidales</taxon>
        <taxon>Porphyromonadaceae</taxon>
        <taxon>Porphyromonas</taxon>
    </lineage>
</organism>
<dbReference type="Proteomes" id="UP000030134">
    <property type="component" value="Unassembled WGS sequence"/>
</dbReference>
<keyword evidence="2" id="KW-1185">Reference proteome</keyword>
<name>A0A0A2G453_9PORP</name>
<gene>
    <name evidence="1" type="ORF">HQ36_03870</name>
</gene>
<dbReference type="EMBL" id="JQZW01000008">
    <property type="protein sequence ID" value="KGN98063.1"/>
    <property type="molecule type" value="Genomic_DNA"/>
</dbReference>